<keyword evidence="5 8" id="KW-0012">Acyltransferase</keyword>
<sequence length="244" mass="27206">MLRSLRACWRLTRVIVHVLHGLVIVWWRFGTLDAAGRRERVLWWSRALLRHLGITLVVRGSPRPGAKLFVANHISWLDIVAINATAPARFVSKAEVRRWPVLHRLVSAADTLYLEREKRRDALRVVHQVAEALQAGDTVAVFPEGTTGTGHELLPFHANILQAAIATETPVQPIALRYSDRRATISAAVAYVGDTTLVQSLWWVARADGLQVTATLIEAQGTRHLDRRALAQRVRGLIEEALAA</sequence>
<dbReference type="CDD" id="cd07989">
    <property type="entry name" value="LPLAT_AGPAT-like"/>
    <property type="match status" value="1"/>
</dbReference>
<feature type="transmembrane region" description="Helical" evidence="6">
    <location>
        <begin position="12"/>
        <end position="29"/>
    </location>
</feature>
<evidence type="ECO:0000256" key="4">
    <source>
        <dbReference type="ARBA" id="ARBA00023098"/>
    </source>
</evidence>
<dbReference type="PANTHER" id="PTHR10434">
    <property type="entry name" value="1-ACYL-SN-GLYCEROL-3-PHOSPHATE ACYLTRANSFERASE"/>
    <property type="match status" value="1"/>
</dbReference>
<organism evidence="8 9">
    <name type="scientific">Caldimonas caldifontis</name>
    <dbReference type="NCBI Taxonomy" id="1452508"/>
    <lineage>
        <taxon>Bacteria</taxon>
        <taxon>Pseudomonadati</taxon>
        <taxon>Pseudomonadota</taxon>
        <taxon>Betaproteobacteria</taxon>
        <taxon>Burkholderiales</taxon>
        <taxon>Sphaerotilaceae</taxon>
        <taxon>Caldimonas</taxon>
    </lineage>
</organism>
<keyword evidence="3 8" id="KW-0808">Transferase</keyword>
<keyword evidence="6" id="KW-0472">Membrane</keyword>
<accession>A0A2S5SZX3</accession>
<dbReference type="OrthoDB" id="9806880at2"/>
<name>A0A2S5SZX3_9BURK</name>
<keyword evidence="6" id="KW-1133">Transmembrane helix</keyword>
<gene>
    <name evidence="8" type="ORF">C1704_01350</name>
</gene>
<evidence type="ECO:0000313" key="8">
    <source>
        <dbReference type="EMBL" id="PPE68147.1"/>
    </source>
</evidence>
<keyword evidence="9" id="KW-1185">Reference proteome</keyword>
<dbReference type="AlphaFoldDB" id="A0A2S5SZX3"/>
<dbReference type="InterPro" id="IPR002123">
    <property type="entry name" value="Plipid/glycerol_acylTrfase"/>
</dbReference>
<dbReference type="EMBL" id="PSNX01000001">
    <property type="protein sequence ID" value="PPE68147.1"/>
    <property type="molecule type" value="Genomic_DNA"/>
</dbReference>
<evidence type="ECO:0000256" key="2">
    <source>
        <dbReference type="ARBA" id="ARBA00022516"/>
    </source>
</evidence>
<evidence type="ECO:0000256" key="5">
    <source>
        <dbReference type="ARBA" id="ARBA00023315"/>
    </source>
</evidence>
<dbReference type="SUPFAM" id="SSF69593">
    <property type="entry name" value="Glycerol-3-phosphate (1)-acyltransferase"/>
    <property type="match status" value="1"/>
</dbReference>
<comment type="pathway">
    <text evidence="1">Lipid metabolism.</text>
</comment>
<evidence type="ECO:0000259" key="7">
    <source>
        <dbReference type="SMART" id="SM00563"/>
    </source>
</evidence>
<dbReference type="PANTHER" id="PTHR10434:SF64">
    <property type="entry name" value="1-ACYL-SN-GLYCEROL-3-PHOSPHATE ACYLTRANSFERASE-RELATED"/>
    <property type="match status" value="1"/>
</dbReference>
<reference evidence="8 9" key="1">
    <citation type="submission" date="2018-02" db="EMBL/GenBank/DDBJ databases">
        <title>Reclassifiation of [Polyangium] brachysporum DSM 7029 as Guopingzhaonella breviflexa gen. nov., sp. nov., a member of the family Comamonadaceae.</title>
        <authorList>
            <person name="Tang B."/>
        </authorList>
    </citation>
    <scope>NUCLEOTIDE SEQUENCE [LARGE SCALE GENOMIC DNA]</scope>
    <source>
        <strain evidence="8 9">BCRC 80649</strain>
    </source>
</reference>
<evidence type="ECO:0000313" key="9">
    <source>
        <dbReference type="Proteomes" id="UP000238605"/>
    </source>
</evidence>
<keyword evidence="4" id="KW-0443">Lipid metabolism</keyword>
<evidence type="ECO:0000256" key="3">
    <source>
        <dbReference type="ARBA" id="ARBA00022679"/>
    </source>
</evidence>
<keyword evidence="2" id="KW-0444">Lipid biosynthesis</keyword>
<protein>
    <submittedName>
        <fullName evidence="8">1-acyl-sn-glycerol-3-phosphate acyltransferase</fullName>
    </submittedName>
</protein>
<dbReference type="Proteomes" id="UP000238605">
    <property type="component" value="Unassembled WGS sequence"/>
</dbReference>
<keyword evidence="6" id="KW-0812">Transmembrane</keyword>
<dbReference type="GO" id="GO:0003841">
    <property type="term" value="F:1-acylglycerol-3-phosphate O-acyltransferase activity"/>
    <property type="evidence" value="ECO:0007669"/>
    <property type="project" value="TreeGrafter"/>
</dbReference>
<evidence type="ECO:0000256" key="6">
    <source>
        <dbReference type="SAM" id="Phobius"/>
    </source>
</evidence>
<dbReference type="RefSeq" id="WP_104300213.1">
    <property type="nucleotide sequence ID" value="NZ_PSNX01000001.1"/>
</dbReference>
<dbReference type="GO" id="GO:0006654">
    <property type="term" value="P:phosphatidic acid biosynthetic process"/>
    <property type="evidence" value="ECO:0007669"/>
    <property type="project" value="TreeGrafter"/>
</dbReference>
<proteinExistence type="predicted"/>
<dbReference type="SMART" id="SM00563">
    <property type="entry name" value="PlsC"/>
    <property type="match status" value="1"/>
</dbReference>
<dbReference type="Pfam" id="PF01553">
    <property type="entry name" value="Acyltransferase"/>
    <property type="match status" value="1"/>
</dbReference>
<comment type="caution">
    <text evidence="8">The sequence shown here is derived from an EMBL/GenBank/DDBJ whole genome shotgun (WGS) entry which is preliminary data.</text>
</comment>
<evidence type="ECO:0000256" key="1">
    <source>
        <dbReference type="ARBA" id="ARBA00005189"/>
    </source>
</evidence>
<feature type="domain" description="Phospholipid/glycerol acyltransferase" evidence="7">
    <location>
        <begin position="67"/>
        <end position="179"/>
    </location>
</feature>